<dbReference type="InterPro" id="IPR050624">
    <property type="entry name" value="HTH-type_Tx_Regulator"/>
</dbReference>
<dbReference type="InterPro" id="IPR009057">
    <property type="entry name" value="Homeodomain-like_sf"/>
</dbReference>
<dbReference type="PANTHER" id="PTHR43479:SF11">
    <property type="entry name" value="ACREF_ENVCD OPERON REPRESSOR-RELATED"/>
    <property type="match status" value="1"/>
</dbReference>
<evidence type="ECO:0000256" key="1">
    <source>
        <dbReference type="ARBA" id="ARBA00023125"/>
    </source>
</evidence>
<dbReference type="PROSITE" id="PS01081">
    <property type="entry name" value="HTH_TETR_1"/>
    <property type="match status" value="1"/>
</dbReference>
<dbReference type="RefSeq" id="WP_218930922.1">
    <property type="nucleotide sequence ID" value="NZ_JACAOA010000011.1"/>
</dbReference>
<reference evidence="4 5" key="1">
    <citation type="submission" date="2020-06" db="EMBL/GenBank/DDBJ databases">
        <title>Reclassification of Facklamia ignava, Facklamia soureckii and Facklami tabacinasalis as Falseniella iganva gen. nov., comb. nov., Hutsoniella ignava gen. nov., comb. nov., and Ruoffia tabacinasalis gen. nov., comb. nov and description of Ruoffia haltotolerans sp. nov., isolated from hypersaline Inland Sea of Qatar.</title>
        <authorList>
            <person name="Fotedar R."/>
            <person name="Sankaranarayanan K."/>
            <person name="Lawson P."/>
            <person name="Caldwell M."/>
            <person name="Zeyara A."/>
            <person name="Al Malki A."/>
            <person name="Ali M."/>
        </authorList>
    </citation>
    <scope>NUCLEOTIDE SEQUENCE [LARGE SCALE GENOMIC DNA]</scope>
    <source>
        <strain evidence="4 5">INB8</strain>
    </source>
</reference>
<dbReference type="InterPro" id="IPR001647">
    <property type="entry name" value="HTH_TetR"/>
</dbReference>
<dbReference type="GO" id="GO:0003677">
    <property type="term" value="F:DNA binding"/>
    <property type="evidence" value="ECO:0007669"/>
    <property type="project" value="UniProtKB-UniRule"/>
</dbReference>
<dbReference type="Gene3D" id="1.10.357.10">
    <property type="entry name" value="Tetracycline Repressor, domain 2"/>
    <property type="match status" value="1"/>
</dbReference>
<feature type="DNA-binding region" description="H-T-H motif" evidence="2">
    <location>
        <begin position="29"/>
        <end position="48"/>
    </location>
</feature>
<accession>A0A839A5C8</accession>
<feature type="domain" description="HTH tetR-type" evidence="3">
    <location>
        <begin position="6"/>
        <end position="66"/>
    </location>
</feature>
<proteinExistence type="predicted"/>
<dbReference type="PROSITE" id="PS50977">
    <property type="entry name" value="HTH_TETR_2"/>
    <property type="match status" value="1"/>
</dbReference>
<dbReference type="PANTHER" id="PTHR43479">
    <property type="entry name" value="ACREF/ENVCD OPERON REPRESSOR-RELATED"/>
    <property type="match status" value="1"/>
</dbReference>
<organism evidence="4 5">
    <name type="scientific">Ruoffia halotolerans</name>
    <dbReference type="NCBI Taxonomy" id="2748684"/>
    <lineage>
        <taxon>Bacteria</taxon>
        <taxon>Bacillati</taxon>
        <taxon>Bacillota</taxon>
        <taxon>Bacilli</taxon>
        <taxon>Lactobacillales</taxon>
        <taxon>Aerococcaceae</taxon>
        <taxon>Ruoffia</taxon>
    </lineage>
</organism>
<evidence type="ECO:0000259" key="3">
    <source>
        <dbReference type="PROSITE" id="PS50977"/>
    </source>
</evidence>
<name>A0A839A5C8_9LACT</name>
<keyword evidence="1 2" id="KW-0238">DNA-binding</keyword>
<sequence length="188" mass="21837">MTSKEISTRQKIIDTARKKFMTEGYKATSTRHIAKEVGITQPNLYHHFRNKESLYIAVLEEVGNEVNYQLSAIAHNSDLSLQERLNRMTRYLQNTEPVDIYTMLKDMHSDLSAESKHTLYTIFSKGYKQPFMDLFEENMSVIRSDFTTEHIVSHYFLIIAPYINPDMNPHALLSAEQVIDLFLNGIRS</sequence>
<comment type="caution">
    <text evidence="4">The sequence shown here is derived from an EMBL/GenBank/DDBJ whole genome shotgun (WGS) entry which is preliminary data.</text>
</comment>
<dbReference type="PRINTS" id="PR00455">
    <property type="entry name" value="HTHTETR"/>
</dbReference>
<dbReference type="Pfam" id="PF00440">
    <property type="entry name" value="TetR_N"/>
    <property type="match status" value="1"/>
</dbReference>
<dbReference type="Proteomes" id="UP000571018">
    <property type="component" value="Unassembled WGS sequence"/>
</dbReference>
<dbReference type="AlphaFoldDB" id="A0A839A5C8"/>
<evidence type="ECO:0000313" key="5">
    <source>
        <dbReference type="Proteomes" id="UP000571018"/>
    </source>
</evidence>
<dbReference type="EMBL" id="JACAOA010000011">
    <property type="protein sequence ID" value="MBA5729217.1"/>
    <property type="molecule type" value="Genomic_DNA"/>
</dbReference>
<evidence type="ECO:0000313" key="4">
    <source>
        <dbReference type="EMBL" id="MBA5729217.1"/>
    </source>
</evidence>
<dbReference type="SUPFAM" id="SSF46689">
    <property type="entry name" value="Homeodomain-like"/>
    <property type="match status" value="1"/>
</dbReference>
<dbReference type="InterPro" id="IPR023772">
    <property type="entry name" value="DNA-bd_HTH_TetR-type_CS"/>
</dbReference>
<protein>
    <submittedName>
        <fullName evidence="4">TetR/AcrR family transcriptional regulator</fullName>
    </submittedName>
</protein>
<keyword evidence="5" id="KW-1185">Reference proteome</keyword>
<gene>
    <name evidence="4" type="ORF">HW423_05405</name>
</gene>
<evidence type="ECO:0000256" key="2">
    <source>
        <dbReference type="PROSITE-ProRule" id="PRU00335"/>
    </source>
</evidence>